<evidence type="ECO:0000313" key="2">
    <source>
        <dbReference type="EMBL" id="CAF1050837.1"/>
    </source>
</evidence>
<feature type="transmembrane region" description="Helical" evidence="1">
    <location>
        <begin position="1126"/>
        <end position="1152"/>
    </location>
</feature>
<protein>
    <recommendedName>
        <fullName evidence="4">Tyrosine-protein kinase ephrin type A/B receptor-like domain-containing protein</fullName>
    </recommendedName>
</protein>
<comment type="caution">
    <text evidence="2">The sequence shown here is derived from an EMBL/GenBank/DDBJ whole genome shotgun (WGS) entry which is preliminary data.</text>
</comment>
<accession>A0A814KCN2</accession>
<gene>
    <name evidence="2" type="ORF">IZO911_LOCUS20321</name>
</gene>
<proteinExistence type="predicted"/>
<evidence type="ECO:0008006" key="4">
    <source>
        <dbReference type="Google" id="ProtNLM"/>
    </source>
</evidence>
<evidence type="ECO:0000313" key="3">
    <source>
        <dbReference type="Proteomes" id="UP000663860"/>
    </source>
</evidence>
<sequence length="1177" mass="133650">MRISNVPATCFENLSNELFYEIFDYLGDDYIYETFSNLNYRFQHLITCSSIPLKIKFRSTATSQSIDCCKTVVVPNRHRIRSLNFEHESLLNIFFKHCIIDSSFNRLQSIVLGNMSINRAAILLFYLKSLPNLVSLTMCIEEEEDSDLSDIYRMIFSLPSLKYNKLSLYVDYDEEDLNISIPLALNAQFSTIEYMVMNHTCTLNNLMSILCHTPRVHHLICDTLQEATESNVTNEQSIILSNLVYIRINNCEINFDRFEMFMKKVSSQLQILHIKQGANKAYLDANRWQRLIKKYIPNLHKFIYEYPGYEYNDYETTSLDTTFNQFISPFWVNKGWIFELEINNKEISFSIHPHKKIWFDVDANTDNALTRLIPTSQLSVSGCWSTKENQTFIDDFKSLFVAIQFTHLNINCEKVPIEMLIRIIQLLPNLNSLKISSLPTMPLACSGTKIVINDKMIAAVYNDQRQLRVQFASATTACASNFSNSSLIYSMALGRNSNETSVIYIRQDLTTNQSFISSTTIYENCTIYSLDLILFNFTDEKHFIFAIYPTGQLQFVFLNNSVFIYEPNTQKSALWLMNSTLTHYAVDINSEFIVLAGYTYSGTPTIHLIHDRFELVNISNMSSTIRALAWLGNDTFTVLIPSQVLFYLTKFTLLSTFPNKWKKLCATMVLNFNTIAWSNAIGLAIVDVNESVYIIRPTTPGYYSVTNTGCGEGIPFAFSNETICPPGSYHLETLSKPCALCPYGTFNSGNNSVACIACNNSSFCPLGAVDNVDGEAISTILQASAYPKSPDSTIFDDILLQNIFTINFSRHCLIVSPVFWTVIVIIFTLLLLVIMGASKWFIRCKGIRQIIKGVFKQTDLIGEGQLWVGGIVSFSVIVLVVFAYVFSALYLRQYPIETTSNSSFTCNPSLRNSKFSTEMQLLGIPLNDEIQPIFDMLDAQPYTLNVDFVNTLFNCQDVIVQQTVGLVITFIAPQNCSYHNAVLSVSITLPLHAIAIQLILNDTLSVGGIRVGLSGPEATKGDNYRVKELNFKQSYSVPNRVLSQNPSLQLQFIRLINSTDPLSEGQDTKFSALWIPTFSYVSDQLFLTETQYIGNTQLQTLFTISLSEKAYYVLNNQSPIAKQAEVVFHSILFTIVCLELFGLLFLIFKLLFIPLFKSIISKFHRISASEKYQTTKM</sequence>
<reference evidence="2" key="1">
    <citation type="submission" date="2021-02" db="EMBL/GenBank/DDBJ databases">
        <authorList>
            <person name="Nowell W R."/>
        </authorList>
    </citation>
    <scope>NUCLEOTIDE SEQUENCE</scope>
</reference>
<evidence type="ECO:0000256" key="1">
    <source>
        <dbReference type="SAM" id="Phobius"/>
    </source>
</evidence>
<organism evidence="2 3">
    <name type="scientific">Adineta steineri</name>
    <dbReference type="NCBI Taxonomy" id="433720"/>
    <lineage>
        <taxon>Eukaryota</taxon>
        <taxon>Metazoa</taxon>
        <taxon>Spiralia</taxon>
        <taxon>Gnathifera</taxon>
        <taxon>Rotifera</taxon>
        <taxon>Eurotatoria</taxon>
        <taxon>Bdelloidea</taxon>
        <taxon>Adinetida</taxon>
        <taxon>Adinetidae</taxon>
        <taxon>Adineta</taxon>
    </lineage>
</organism>
<feature type="transmembrane region" description="Helical" evidence="1">
    <location>
        <begin position="818"/>
        <end position="842"/>
    </location>
</feature>
<dbReference type="AlphaFoldDB" id="A0A814KCN2"/>
<name>A0A814KCN2_9BILA</name>
<keyword evidence="1" id="KW-0472">Membrane</keyword>
<keyword evidence="1" id="KW-1133">Transmembrane helix</keyword>
<feature type="transmembrane region" description="Helical" evidence="1">
    <location>
        <begin position="866"/>
        <end position="891"/>
    </location>
</feature>
<dbReference type="Proteomes" id="UP000663860">
    <property type="component" value="Unassembled WGS sequence"/>
</dbReference>
<keyword evidence="1" id="KW-0812">Transmembrane</keyword>
<dbReference type="EMBL" id="CAJNOE010000210">
    <property type="protein sequence ID" value="CAF1050837.1"/>
    <property type="molecule type" value="Genomic_DNA"/>
</dbReference>